<dbReference type="Gramene" id="RZC61628">
    <property type="protein sequence ID" value="RZC61628"/>
    <property type="gene ID" value="C5167_023400"/>
</dbReference>
<sequence>MLKERFERTKERQNKDGWNPAQIHYTTVAYLLFILGTKVFPNTSGNRASANHLQYLDPLEEVCRGNGTFDGGDEKGL</sequence>
<evidence type="ECO:0000313" key="1">
    <source>
        <dbReference type="EMBL" id="RZC61628.1"/>
    </source>
</evidence>
<gene>
    <name evidence="1" type="ORF">C5167_023400</name>
</gene>
<reference evidence="1 2" key="1">
    <citation type="journal article" date="2018" name="Science">
        <title>The opium poppy genome and morphinan production.</title>
        <authorList>
            <person name="Guo L."/>
            <person name="Winzer T."/>
            <person name="Yang X."/>
            <person name="Li Y."/>
            <person name="Ning Z."/>
            <person name="He Z."/>
            <person name="Teodor R."/>
            <person name="Lu Y."/>
            <person name="Bowser T.A."/>
            <person name="Graham I.A."/>
            <person name="Ye K."/>
        </authorList>
    </citation>
    <scope>NUCLEOTIDE SEQUENCE [LARGE SCALE GENOMIC DNA]</scope>
    <source>
        <strain evidence="2">cv. HN1</strain>
        <tissue evidence="1">Leaves</tissue>
    </source>
</reference>
<dbReference type="EMBL" id="CM010719">
    <property type="protein sequence ID" value="RZC61628.1"/>
    <property type="molecule type" value="Genomic_DNA"/>
</dbReference>
<proteinExistence type="predicted"/>
<evidence type="ECO:0000313" key="2">
    <source>
        <dbReference type="Proteomes" id="UP000316621"/>
    </source>
</evidence>
<accession>A0A4Y7JP98</accession>
<dbReference type="AlphaFoldDB" id="A0A4Y7JP98"/>
<organism evidence="1 2">
    <name type="scientific">Papaver somniferum</name>
    <name type="common">Opium poppy</name>
    <dbReference type="NCBI Taxonomy" id="3469"/>
    <lineage>
        <taxon>Eukaryota</taxon>
        <taxon>Viridiplantae</taxon>
        <taxon>Streptophyta</taxon>
        <taxon>Embryophyta</taxon>
        <taxon>Tracheophyta</taxon>
        <taxon>Spermatophyta</taxon>
        <taxon>Magnoliopsida</taxon>
        <taxon>Ranunculales</taxon>
        <taxon>Papaveraceae</taxon>
        <taxon>Papaveroideae</taxon>
        <taxon>Papaver</taxon>
    </lineage>
</organism>
<dbReference type="Proteomes" id="UP000316621">
    <property type="component" value="Chromosome 5"/>
</dbReference>
<name>A0A4Y7JP98_PAPSO</name>
<keyword evidence="2" id="KW-1185">Reference proteome</keyword>
<protein>
    <submittedName>
        <fullName evidence="1">Uncharacterized protein</fullName>
    </submittedName>
</protein>